<gene>
    <name evidence="2" type="ORF">QBC35DRAFT_493407</name>
</gene>
<comment type="caution">
    <text evidence="2">The sequence shown here is derived from an EMBL/GenBank/DDBJ whole genome shotgun (WGS) entry which is preliminary data.</text>
</comment>
<evidence type="ECO:0000256" key="1">
    <source>
        <dbReference type="SAM" id="MobiDB-lite"/>
    </source>
</evidence>
<feature type="compositionally biased region" description="Low complexity" evidence="1">
    <location>
        <begin position="133"/>
        <end position="154"/>
    </location>
</feature>
<reference evidence="2" key="2">
    <citation type="submission" date="2023-05" db="EMBL/GenBank/DDBJ databases">
        <authorList>
            <consortium name="Lawrence Berkeley National Laboratory"/>
            <person name="Steindorff A."/>
            <person name="Hensen N."/>
            <person name="Bonometti L."/>
            <person name="Westerberg I."/>
            <person name="Brannstrom I.O."/>
            <person name="Guillou S."/>
            <person name="Cros-Aarteil S."/>
            <person name="Calhoun S."/>
            <person name="Haridas S."/>
            <person name="Kuo A."/>
            <person name="Mondo S."/>
            <person name="Pangilinan J."/>
            <person name="Riley R."/>
            <person name="Labutti K."/>
            <person name="Andreopoulos B."/>
            <person name="Lipzen A."/>
            <person name="Chen C."/>
            <person name="Yanf M."/>
            <person name="Daum C."/>
            <person name="Ng V."/>
            <person name="Clum A."/>
            <person name="Ohm R."/>
            <person name="Martin F."/>
            <person name="Silar P."/>
            <person name="Natvig D."/>
            <person name="Lalanne C."/>
            <person name="Gautier V."/>
            <person name="Ament-Velasquez S.L."/>
            <person name="Kruys A."/>
            <person name="Hutchinson M.I."/>
            <person name="Powell A.J."/>
            <person name="Barry K."/>
            <person name="Miller A.N."/>
            <person name="Grigoriev I.V."/>
            <person name="Debuchy R."/>
            <person name="Gladieux P."/>
            <person name="Thoren M.H."/>
            <person name="Johannesson H."/>
        </authorList>
    </citation>
    <scope>NUCLEOTIDE SEQUENCE</scope>
    <source>
        <strain evidence="2">PSN309</strain>
    </source>
</reference>
<dbReference type="Proteomes" id="UP001302126">
    <property type="component" value="Unassembled WGS sequence"/>
</dbReference>
<keyword evidence="3" id="KW-1185">Reference proteome</keyword>
<evidence type="ECO:0000313" key="2">
    <source>
        <dbReference type="EMBL" id="KAK4189345.1"/>
    </source>
</evidence>
<accession>A0AAN6WW87</accession>
<feature type="compositionally biased region" description="Polar residues" evidence="1">
    <location>
        <begin position="187"/>
        <end position="198"/>
    </location>
</feature>
<feature type="region of interest" description="Disordered" evidence="1">
    <location>
        <begin position="52"/>
        <end position="72"/>
    </location>
</feature>
<dbReference type="AlphaFoldDB" id="A0AAN6WW87"/>
<feature type="region of interest" description="Disordered" evidence="1">
    <location>
        <begin position="250"/>
        <end position="273"/>
    </location>
</feature>
<sequence length="273" mass="28335">MSRTNPPTPLQSLLPPPPPLLLTKRVTSFLRQNLFPQTSIATSMLTTPAGNLLAHASSTDPNSPQPPLPASALRRQCAVAASISRSSPRNTNPNKPITVQMGDGSIFIIRRLKSGMLFVGIGGRPISPPSPQSKPDSSPPTTTDAAQDGTAQAQNTEDLATPTPQAESATQALAVPRSQGEERPSDGQESITSHQGSVNSTITATSAATATSTTTVSPPAVIAMRRQVEELARWLDDKLGALCVPEEGIGLPPPSSGVGSGVVSPGYQSIEAR</sequence>
<proteinExistence type="predicted"/>
<protein>
    <submittedName>
        <fullName evidence="2">Uncharacterized protein</fullName>
    </submittedName>
</protein>
<feature type="region of interest" description="Disordered" evidence="1">
    <location>
        <begin position="120"/>
        <end position="198"/>
    </location>
</feature>
<organism evidence="2 3">
    <name type="scientific">Podospora australis</name>
    <dbReference type="NCBI Taxonomy" id="1536484"/>
    <lineage>
        <taxon>Eukaryota</taxon>
        <taxon>Fungi</taxon>
        <taxon>Dikarya</taxon>
        <taxon>Ascomycota</taxon>
        <taxon>Pezizomycotina</taxon>
        <taxon>Sordariomycetes</taxon>
        <taxon>Sordariomycetidae</taxon>
        <taxon>Sordariales</taxon>
        <taxon>Podosporaceae</taxon>
        <taxon>Podospora</taxon>
    </lineage>
</organism>
<evidence type="ECO:0000313" key="3">
    <source>
        <dbReference type="Proteomes" id="UP001302126"/>
    </source>
</evidence>
<reference evidence="2" key="1">
    <citation type="journal article" date="2023" name="Mol. Phylogenet. Evol.">
        <title>Genome-scale phylogeny and comparative genomics of the fungal order Sordariales.</title>
        <authorList>
            <person name="Hensen N."/>
            <person name="Bonometti L."/>
            <person name="Westerberg I."/>
            <person name="Brannstrom I.O."/>
            <person name="Guillou S."/>
            <person name="Cros-Aarteil S."/>
            <person name="Calhoun S."/>
            <person name="Haridas S."/>
            <person name="Kuo A."/>
            <person name="Mondo S."/>
            <person name="Pangilinan J."/>
            <person name="Riley R."/>
            <person name="LaButti K."/>
            <person name="Andreopoulos B."/>
            <person name="Lipzen A."/>
            <person name="Chen C."/>
            <person name="Yan M."/>
            <person name="Daum C."/>
            <person name="Ng V."/>
            <person name="Clum A."/>
            <person name="Steindorff A."/>
            <person name="Ohm R.A."/>
            <person name="Martin F."/>
            <person name="Silar P."/>
            <person name="Natvig D.O."/>
            <person name="Lalanne C."/>
            <person name="Gautier V."/>
            <person name="Ament-Velasquez S.L."/>
            <person name="Kruys A."/>
            <person name="Hutchinson M.I."/>
            <person name="Powell A.J."/>
            <person name="Barry K."/>
            <person name="Miller A.N."/>
            <person name="Grigoriev I.V."/>
            <person name="Debuchy R."/>
            <person name="Gladieux P."/>
            <person name="Hiltunen Thoren M."/>
            <person name="Johannesson H."/>
        </authorList>
    </citation>
    <scope>NUCLEOTIDE SEQUENCE</scope>
    <source>
        <strain evidence="2">PSN309</strain>
    </source>
</reference>
<feature type="compositionally biased region" description="Polar residues" evidence="1">
    <location>
        <begin position="155"/>
        <end position="171"/>
    </location>
</feature>
<dbReference type="EMBL" id="MU864376">
    <property type="protein sequence ID" value="KAK4189345.1"/>
    <property type="molecule type" value="Genomic_DNA"/>
</dbReference>
<name>A0AAN6WW87_9PEZI</name>